<feature type="transmembrane region" description="Helical" evidence="2">
    <location>
        <begin position="183"/>
        <end position="201"/>
    </location>
</feature>
<gene>
    <name evidence="4" type="ORF">FB458_3687</name>
</gene>
<organism evidence="4 5">
    <name type="scientific">Lapillicoccus jejuensis</name>
    <dbReference type="NCBI Taxonomy" id="402171"/>
    <lineage>
        <taxon>Bacteria</taxon>
        <taxon>Bacillati</taxon>
        <taxon>Actinomycetota</taxon>
        <taxon>Actinomycetes</taxon>
        <taxon>Micrococcales</taxon>
        <taxon>Intrasporangiaceae</taxon>
        <taxon>Lapillicoccus</taxon>
    </lineage>
</organism>
<feature type="domain" description="EamA" evidence="3">
    <location>
        <begin position="153"/>
        <end position="282"/>
    </location>
</feature>
<feature type="transmembrane region" description="Helical" evidence="2">
    <location>
        <begin position="237"/>
        <end position="259"/>
    </location>
</feature>
<feature type="transmembrane region" description="Helical" evidence="2">
    <location>
        <begin position="123"/>
        <end position="141"/>
    </location>
</feature>
<comment type="similarity">
    <text evidence="1">Belongs to the EamA transporter family.</text>
</comment>
<name>A0A542E5E4_9MICO</name>
<dbReference type="GO" id="GO:0016020">
    <property type="term" value="C:membrane"/>
    <property type="evidence" value="ECO:0007669"/>
    <property type="project" value="InterPro"/>
</dbReference>
<dbReference type="PANTHER" id="PTHR22911">
    <property type="entry name" value="ACYL-MALONYL CONDENSING ENZYME-RELATED"/>
    <property type="match status" value="1"/>
</dbReference>
<feature type="transmembrane region" description="Helical" evidence="2">
    <location>
        <begin position="153"/>
        <end position="171"/>
    </location>
</feature>
<evidence type="ECO:0000259" key="3">
    <source>
        <dbReference type="Pfam" id="PF00892"/>
    </source>
</evidence>
<reference evidence="4 5" key="1">
    <citation type="submission" date="2019-06" db="EMBL/GenBank/DDBJ databases">
        <title>Sequencing the genomes of 1000 actinobacteria strains.</title>
        <authorList>
            <person name="Klenk H.-P."/>
        </authorList>
    </citation>
    <scope>NUCLEOTIDE SEQUENCE [LARGE SCALE GENOMIC DNA]</scope>
    <source>
        <strain evidence="4 5">DSM 18607</strain>
    </source>
</reference>
<dbReference type="SUPFAM" id="SSF103481">
    <property type="entry name" value="Multidrug resistance efflux transporter EmrE"/>
    <property type="match status" value="2"/>
</dbReference>
<dbReference type="EMBL" id="VFMN01000001">
    <property type="protein sequence ID" value="TQJ10558.1"/>
    <property type="molecule type" value="Genomic_DNA"/>
</dbReference>
<dbReference type="InterPro" id="IPR037185">
    <property type="entry name" value="EmrE-like"/>
</dbReference>
<dbReference type="InterPro" id="IPR000620">
    <property type="entry name" value="EamA_dom"/>
</dbReference>
<proteinExistence type="inferred from homology"/>
<dbReference type="AlphaFoldDB" id="A0A542E5E4"/>
<keyword evidence="2" id="KW-0812">Transmembrane</keyword>
<evidence type="ECO:0000313" key="5">
    <source>
        <dbReference type="Proteomes" id="UP000317893"/>
    </source>
</evidence>
<dbReference type="PANTHER" id="PTHR22911:SF137">
    <property type="entry name" value="SOLUTE CARRIER FAMILY 35 MEMBER G2-RELATED"/>
    <property type="match status" value="1"/>
</dbReference>
<feature type="transmembrane region" description="Helical" evidence="2">
    <location>
        <begin position="266"/>
        <end position="283"/>
    </location>
</feature>
<evidence type="ECO:0000256" key="1">
    <source>
        <dbReference type="ARBA" id="ARBA00007362"/>
    </source>
</evidence>
<dbReference type="Pfam" id="PF00892">
    <property type="entry name" value="EamA"/>
    <property type="match status" value="2"/>
</dbReference>
<evidence type="ECO:0000313" key="4">
    <source>
        <dbReference type="EMBL" id="TQJ10558.1"/>
    </source>
</evidence>
<sequence>MAPVSAVLALLCSLTWGTSDFLGGLLSRRLPAAAVVGASQVVGLVAMTVTLLVVAALGHPVPFDRWAEWAPYAVAAGATGSVALAAFYAGLSAGTMGVVAPIAATGAAVPVLLGVLTGDQPTTLAWAGMAIAVLGTILASGPELRGGVSARPVLLAVVAAVGFGTVLFLVARGSHVSTVATLWGMRLTSTTLYVVLALRLGTVGGTRAGDLRWLLPIGLGDLGANALFATASGLGMVSVVAVLASLYPVVTTLLARVLLHERLQRIQVVGVVVSLAGVAALSVA</sequence>
<feature type="transmembrane region" description="Helical" evidence="2">
    <location>
        <begin position="69"/>
        <end position="91"/>
    </location>
</feature>
<dbReference type="Proteomes" id="UP000317893">
    <property type="component" value="Unassembled WGS sequence"/>
</dbReference>
<comment type="caution">
    <text evidence="4">The sequence shown here is derived from an EMBL/GenBank/DDBJ whole genome shotgun (WGS) entry which is preliminary data.</text>
</comment>
<accession>A0A542E5E4</accession>
<feature type="transmembrane region" description="Helical" evidence="2">
    <location>
        <begin position="213"/>
        <end position="231"/>
    </location>
</feature>
<keyword evidence="5" id="KW-1185">Reference proteome</keyword>
<feature type="transmembrane region" description="Helical" evidence="2">
    <location>
        <begin position="33"/>
        <end position="57"/>
    </location>
</feature>
<feature type="domain" description="EamA" evidence="3">
    <location>
        <begin position="6"/>
        <end position="140"/>
    </location>
</feature>
<keyword evidence="2" id="KW-1133">Transmembrane helix</keyword>
<feature type="transmembrane region" description="Helical" evidence="2">
    <location>
        <begin position="98"/>
        <end position="117"/>
    </location>
</feature>
<protein>
    <submittedName>
        <fullName evidence="4">EamA-like transporter family protein</fullName>
    </submittedName>
</protein>
<feature type="transmembrane region" description="Helical" evidence="2">
    <location>
        <begin position="6"/>
        <end position="26"/>
    </location>
</feature>
<evidence type="ECO:0000256" key="2">
    <source>
        <dbReference type="SAM" id="Phobius"/>
    </source>
</evidence>
<keyword evidence="2" id="KW-0472">Membrane</keyword>